<sequence length="69" mass="7281">MWYRRVLDTVGSGKAADGSSGGEEGRGGTVTTRTARPDIRHEDEWRGAVALAAFGLDSVNHIPASQVPS</sequence>
<evidence type="ECO:0000256" key="1">
    <source>
        <dbReference type="SAM" id="MobiDB-lite"/>
    </source>
</evidence>
<evidence type="ECO:0000313" key="3">
    <source>
        <dbReference type="Proteomes" id="UP000235728"/>
    </source>
</evidence>
<accession>A0A2N6P1N6</accession>
<dbReference type="AlphaFoldDB" id="A0A2N6P1N6"/>
<gene>
    <name evidence="2" type="ORF">BM221_000864</name>
</gene>
<dbReference type="Proteomes" id="UP000235728">
    <property type="component" value="Unassembled WGS sequence"/>
</dbReference>
<evidence type="ECO:0000313" key="2">
    <source>
        <dbReference type="EMBL" id="PMB73441.1"/>
    </source>
</evidence>
<reference evidence="2 3" key="1">
    <citation type="journal article" date="2016" name="Appl. Microbiol. Biotechnol.">
        <title>Characterization of T-DNA insertion mutants with decreased virulence in the entomopathogenic fungus Beauveria bassiana JEF-007.</title>
        <authorList>
            <person name="Kim S."/>
            <person name="Lee S.J."/>
            <person name="Nai Y.S."/>
            <person name="Yu J.S."/>
            <person name="Lee M.R."/>
            <person name="Yang Y.T."/>
            <person name="Kim J.S."/>
        </authorList>
    </citation>
    <scope>NUCLEOTIDE SEQUENCE [LARGE SCALE GENOMIC DNA]</scope>
    <source>
        <strain evidence="2 3">JEF-007</strain>
    </source>
</reference>
<protein>
    <submittedName>
        <fullName evidence="2">Uncharacterized protein</fullName>
    </submittedName>
</protein>
<dbReference type="EMBL" id="MRVG01000001">
    <property type="protein sequence ID" value="PMB73441.1"/>
    <property type="molecule type" value="Genomic_DNA"/>
</dbReference>
<comment type="caution">
    <text evidence="2">The sequence shown here is derived from an EMBL/GenBank/DDBJ whole genome shotgun (WGS) entry which is preliminary data.</text>
</comment>
<name>A0A2N6P1N6_BEABA</name>
<organism evidence="2 3">
    <name type="scientific">Beauveria bassiana</name>
    <name type="common">White muscardine disease fungus</name>
    <name type="synonym">Tritirachium shiotae</name>
    <dbReference type="NCBI Taxonomy" id="176275"/>
    <lineage>
        <taxon>Eukaryota</taxon>
        <taxon>Fungi</taxon>
        <taxon>Dikarya</taxon>
        <taxon>Ascomycota</taxon>
        <taxon>Pezizomycotina</taxon>
        <taxon>Sordariomycetes</taxon>
        <taxon>Hypocreomycetidae</taxon>
        <taxon>Hypocreales</taxon>
        <taxon>Cordycipitaceae</taxon>
        <taxon>Beauveria</taxon>
    </lineage>
</organism>
<feature type="region of interest" description="Disordered" evidence="1">
    <location>
        <begin position="1"/>
        <end position="37"/>
    </location>
</feature>
<proteinExistence type="predicted"/>